<dbReference type="Pfam" id="PF20235">
    <property type="entry name" value="PIR2-like_helical"/>
    <property type="match status" value="1"/>
</dbReference>
<proteinExistence type="predicted"/>
<dbReference type="Pfam" id="PF12274">
    <property type="entry name" value="DUF3615"/>
    <property type="match status" value="1"/>
</dbReference>
<evidence type="ECO:0000313" key="4">
    <source>
        <dbReference type="EMBL" id="KAK1650978.1"/>
    </source>
</evidence>
<name>A0AAD8SG54_LOLMU</name>
<sequence length="466" mass="51509">MTTTMDGRRHREIEEAAADSSDKTTSTSPSGGVPDDRAAPHETPSSSEEKKDDAAPAPQRNPRALRLRLLNLIRTFYLEALSRLPAARLWSTHARGVLVAGHCYGPFSPVDNILVNAIWYDTAFPRRPTTEFHFGDVLEISPQCMARAAHRSLEGLVAFLLQLCPSLSRDDALWHLHLSKADLLQAVASASDSALSPTHAAFLAAAEAAHHPVPRAMAHFASSVLPTVEHNAHKLLRVNQVLSAPDLDRLSAMLVPSPIPGDLCPPPPLLTTWVSAIIKSRMDGCRDSQETSRQLAETVLRKYVQQTGQIYELHMFCGLHVFFGPKPFWHINFLARPKDAAGELRIYFFAEATVPMGDDNEFLEDDIVLCCPIKPSRIGGCRSCSAGYIKINHPINKEHNGGLEDYDADKIGNGDDHWAYNFPRLVDFITFDAERDCATVCAVEKSFPQSSDGDESVEDFWIRQAL</sequence>
<evidence type="ECO:0000259" key="2">
    <source>
        <dbReference type="Pfam" id="PF12274"/>
    </source>
</evidence>
<dbReference type="PANTHER" id="PTHR33120">
    <property type="entry name" value="EXPRESSED PROTEIN-RELATED"/>
    <property type="match status" value="1"/>
</dbReference>
<evidence type="ECO:0000313" key="5">
    <source>
        <dbReference type="Proteomes" id="UP001231189"/>
    </source>
</evidence>
<feature type="region of interest" description="Disordered" evidence="1">
    <location>
        <begin position="1"/>
        <end position="60"/>
    </location>
</feature>
<dbReference type="PANTHER" id="PTHR33120:SF65">
    <property type="entry name" value="PIR2-LIKE HELICAL DOMAIN-CONTAINING PROTEIN"/>
    <property type="match status" value="1"/>
</dbReference>
<feature type="domain" description="DUF3615" evidence="2">
    <location>
        <begin position="296"/>
        <end position="394"/>
    </location>
</feature>
<dbReference type="InterPro" id="IPR046527">
    <property type="entry name" value="PIR2-like_helical"/>
</dbReference>
<comment type="caution">
    <text evidence="4">The sequence shown here is derived from an EMBL/GenBank/DDBJ whole genome shotgun (WGS) entry which is preliminary data.</text>
</comment>
<dbReference type="Proteomes" id="UP001231189">
    <property type="component" value="Unassembled WGS sequence"/>
</dbReference>
<dbReference type="EMBL" id="JAUUTY010000004">
    <property type="protein sequence ID" value="KAK1650978.1"/>
    <property type="molecule type" value="Genomic_DNA"/>
</dbReference>
<evidence type="ECO:0000259" key="3">
    <source>
        <dbReference type="Pfam" id="PF20235"/>
    </source>
</evidence>
<reference evidence="4" key="1">
    <citation type="submission" date="2023-07" db="EMBL/GenBank/DDBJ databases">
        <title>A chromosome-level genome assembly of Lolium multiflorum.</title>
        <authorList>
            <person name="Chen Y."/>
            <person name="Copetti D."/>
            <person name="Kolliker R."/>
            <person name="Studer B."/>
        </authorList>
    </citation>
    <scope>NUCLEOTIDE SEQUENCE</scope>
    <source>
        <strain evidence="4">02402/16</strain>
        <tissue evidence="4">Leaf</tissue>
    </source>
</reference>
<organism evidence="4 5">
    <name type="scientific">Lolium multiflorum</name>
    <name type="common">Italian ryegrass</name>
    <name type="synonym">Lolium perenne subsp. multiflorum</name>
    <dbReference type="NCBI Taxonomy" id="4521"/>
    <lineage>
        <taxon>Eukaryota</taxon>
        <taxon>Viridiplantae</taxon>
        <taxon>Streptophyta</taxon>
        <taxon>Embryophyta</taxon>
        <taxon>Tracheophyta</taxon>
        <taxon>Spermatophyta</taxon>
        <taxon>Magnoliopsida</taxon>
        <taxon>Liliopsida</taxon>
        <taxon>Poales</taxon>
        <taxon>Poaceae</taxon>
        <taxon>BOP clade</taxon>
        <taxon>Pooideae</taxon>
        <taxon>Poodae</taxon>
        <taxon>Poeae</taxon>
        <taxon>Poeae Chloroplast Group 2 (Poeae type)</taxon>
        <taxon>Loliodinae</taxon>
        <taxon>Loliinae</taxon>
        <taxon>Lolium</taxon>
    </lineage>
</organism>
<dbReference type="InterPro" id="IPR022059">
    <property type="entry name" value="DUF3615"/>
</dbReference>
<gene>
    <name evidence="4" type="ORF">QYE76_068783</name>
</gene>
<feature type="domain" description="PIR2-like helical" evidence="3">
    <location>
        <begin position="73"/>
        <end position="188"/>
    </location>
</feature>
<keyword evidence="5" id="KW-1185">Reference proteome</keyword>
<evidence type="ECO:0000256" key="1">
    <source>
        <dbReference type="SAM" id="MobiDB-lite"/>
    </source>
</evidence>
<feature type="compositionally biased region" description="Basic and acidic residues" evidence="1">
    <location>
        <begin position="1"/>
        <end position="14"/>
    </location>
</feature>
<dbReference type="AlphaFoldDB" id="A0AAD8SG54"/>
<protein>
    <submittedName>
        <fullName evidence="4">Uncharacterized protein</fullName>
    </submittedName>
</protein>
<accession>A0AAD8SG54</accession>